<reference evidence="1" key="1">
    <citation type="journal article" date="2012" name="Mol. Plant Microbe Interact.">
        <title>A highly conserved effector in Fusarium oxysporum is required for full virulence on Arabidopsis.</title>
        <authorList>
            <person name="Thatcher L.F."/>
            <person name="Gardiner D.M."/>
            <person name="Kazan K."/>
            <person name="Manners J."/>
        </authorList>
    </citation>
    <scope>NUCLEOTIDE SEQUENCE [LARGE SCALE GENOMIC DNA]</scope>
    <source>
        <strain evidence="1">Fo5176</strain>
    </source>
</reference>
<comment type="caution">
    <text evidence="1">The sequence shown here is derived from an EMBL/GenBank/DDBJ whole genome shotgun (WGS) entry which is preliminary data.</text>
</comment>
<gene>
    <name evidence="1" type="ORF">FOXB_01615</name>
</gene>
<accession>F9F5E0</accession>
<name>F9F5E0_FUSOF</name>
<organism evidence="1">
    <name type="scientific">Fusarium oxysporum (strain Fo5176)</name>
    <name type="common">Fusarium vascular wilt</name>
    <dbReference type="NCBI Taxonomy" id="660025"/>
    <lineage>
        <taxon>Eukaryota</taxon>
        <taxon>Fungi</taxon>
        <taxon>Dikarya</taxon>
        <taxon>Ascomycota</taxon>
        <taxon>Pezizomycotina</taxon>
        <taxon>Sordariomycetes</taxon>
        <taxon>Hypocreomycetidae</taxon>
        <taxon>Hypocreales</taxon>
        <taxon>Nectriaceae</taxon>
        <taxon>Fusarium</taxon>
        <taxon>Fusarium oxysporum species complex</taxon>
    </lineage>
</organism>
<sequence length="9" mass="1176">MFYNILDNF</sequence>
<evidence type="ECO:0000313" key="1">
    <source>
        <dbReference type="EMBL" id="EGU87868.1"/>
    </source>
</evidence>
<dbReference type="EMBL" id="AFQF01000511">
    <property type="protein sequence ID" value="EGU87868.1"/>
    <property type="molecule type" value="Genomic_DNA"/>
</dbReference>
<protein>
    <submittedName>
        <fullName evidence="1">Uncharacterized protein</fullName>
    </submittedName>
</protein>
<proteinExistence type="predicted"/>